<keyword evidence="5" id="KW-1185">Reference proteome</keyword>
<reference evidence="4" key="2">
    <citation type="journal article" date="2020" name="mSystems">
        <title>Genome- and Community-Level Interaction Insights into Carbon Utilization and Element Cycling Functions of Hydrothermarchaeota in Hydrothermal Sediment.</title>
        <authorList>
            <person name="Zhou Z."/>
            <person name="Liu Y."/>
            <person name="Xu W."/>
            <person name="Pan J."/>
            <person name="Luo Z.H."/>
            <person name="Li M."/>
        </authorList>
    </citation>
    <scope>NUCLEOTIDE SEQUENCE [LARGE SCALE GENOMIC DNA]</scope>
    <source>
        <strain evidence="4">HyVt-389</strain>
        <strain evidence="3">HyVt-45</strain>
    </source>
</reference>
<evidence type="ECO:0000313" key="4">
    <source>
        <dbReference type="EMBL" id="HEC67481.1"/>
    </source>
</evidence>
<evidence type="ECO:0000313" key="5">
    <source>
        <dbReference type="Proteomes" id="UP000070560"/>
    </source>
</evidence>
<dbReference type="Proteomes" id="UP000886268">
    <property type="component" value="Unassembled WGS sequence"/>
</dbReference>
<organism evidence="4">
    <name type="scientific">Desulfofervidus auxilii</name>
    <dbReference type="NCBI Taxonomy" id="1621989"/>
    <lineage>
        <taxon>Bacteria</taxon>
        <taxon>Pseudomonadati</taxon>
        <taxon>Thermodesulfobacteriota</taxon>
        <taxon>Candidatus Desulfofervidia</taxon>
        <taxon>Candidatus Desulfofervidales</taxon>
        <taxon>Candidatus Desulfofervidaceae</taxon>
        <taxon>Candidatus Desulfofervidus</taxon>
    </lineage>
</organism>
<dbReference type="RefSeq" id="WP_066060195.1">
    <property type="nucleotide sequence ID" value="NZ_CP013015.1"/>
</dbReference>
<keyword evidence="1" id="KW-0175">Coiled coil</keyword>
<dbReference type="EMBL" id="DRIH01000050">
    <property type="protein sequence ID" value="HEC67481.1"/>
    <property type="molecule type" value="Genomic_DNA"/>
</dbReference>
<reference evidence="2 5" key="1">
    <citation type="submission" date="2015-10" db="EMBL/GenBank/DDBJ databases">
        <title>Candidatus Desulfofervidus auxilii, a hydrogenotrophic sulfate-reducing bacterium involved in the thermophilic anaerobic oxidation of methane.</title>
        <authorList>
            <person name="Krukenberg V."/>
            <person name="Richter M."/>
            <person name="Wegener G."/>
        </authorList>
    </citation>
    <scope>NUCLEOTIDE SEQUENCE [LARGE SCALE GENOMIC DNA]</scope>
    <source>
        <strain evidence="2 5">HS1</strain>
    </source>
</reference>
<accession>A0A7C1VTY2</accession>
<gene>
    <name evidence="4" type="ORF">ENI35_01490</name>
    <name evidence="3" type="ORF">ENJ03_00110</name>
    <name evidence="2" type="ORF">HS1_000086</name>
</gene>
<evidence type="ECO:0000313" key="2">
    <source>
        <dbReference type="EMBL" id="AMM39893.1"/>
    </source>
</evidence>
<sequence length="73" mass="8722">MDNLEILEQKIIVVLQKFKELKELHAQTLEELKNAQEKVKNFEQRLKDIQEEKTMMAQKIQALIEKIEEIESL</sequence>
<evidence type="ECO:0000313" key="3">
    <source>
        <dbReference type="EMBL" id="HEB73610.1"/>
    </source>
</evidence>
<evidence type="ECO:0008006" key="6">
    <source>
        <dbReference type="Google" id="ProtNLM"/>
    </source>
</evidence>
<evidence type="ECO:0000256" key="1">
    <source>
        <dbReference type="SAM" id="Coils"/>
    </source>
</evidence>
<protein>
    <recommendedName>
        <fullName evidence="6">Cell division protein ZapB</fullName>
    </recommendedName>
</protein>
<dbReference type="KEGG" id="daw:HS1_000086"/>
<proteinExistence type="predicted"/>
<feature type="coiled-coil region" evidence="1">
    <location>
        <begin position="4"/>
        <end position="66"/>
    </location>
</feature>
<dbReference type="AlphaFoldDB" id="A0A7C1VTY2"/>
<dbReference type="Proteomes" id="UP000070560">
    <property type="component" value="Chromosome"/>
</dbReference>
<name>A0A7C1VTY2_DESA2</name>
<dbReference type="EMBL" id="CP013015">
    <property type="protein sequence ID" value="AMM39893.1"/>
    <property type="molecule type" value="Genomic_DNA"/>
</dbReference>
<dbReference type="EMBL" id="DRKW01000006">
    <property type="protein sequence ID" value="HEB73610.1"/>
    <property type="molecule type" value="Genomic_DNA"/>
</dbReference>
<dbReference type="Proteomes" id="UP000885738">
    <property type="component" value="Unassembled WGS sequence"/>
</dbReference>